<dbReference type="GO" id="GO:0006357">
    <property type="term" value="P:regulation of transcription by RNA polymerase II"/>
    <property type="evidence" value="ECO:0007669"/>
    <property type="project" value="TreeGrafter"/>
</dbReference>
<dbReference type="InterPro" id="IPR036770">
    <property type="entry name" value="Ankyrin_rpt-contain_sf"/>
</dbReference>
<proteinExistence type="predicted"/>
<keyword evidence="3" id="KW-1185">Reference proteome</keyword>
<feature type="domain" description="DUF6589" evidence="1">
    <location>
        <begin position="442"/>
        <end position="716"/>
    </location>
</feature>
<name>A0A6S7GLR0_PARCT</name>
<evidence type="ECO:0000313" key="2">
    <source>
        <dbReference type="EMBL" id="CAB3990679.1"/>
    </source>
</evidence>
<dbReference type="InterPro" id="IPR028320">
    <property type="entry name" value="iASPP"/>
</dbReference>
<dbReference type="OrthoDB" id="9995210at2759"/>
<comment type="caution">
    <text evidence="2">The sequence shown here is derived from an EMBL/GenBank/DDBJ whole genome shotgun (WGS) entry which is preliminary data.</text>
</comment>
<dbReference type="InterPro" id="IPR046496">
    <property type="entry name" value="DUF6589"/>
</dbReference>
<dbReference type="InterPro" id="IPR002110">
    <property type="entry name" value="Ankyrin_rpt"/>
</dbReference>
<dbReference type="PANTHER" id="PTHR24164">
    <property type="entry name" value="RELA-ASSOCIATED INHIBITOR"/>
    <property type="match status" value="1"/>
</dbReference>
<dbReference type="AlphaFoldDB" id="A0A6S7GLR0"/>
<dbReference type="Pfam" id="PF20231">
    <property type="entry name" value="DUF6589"/>
    <property type="match status" value="1"/>
</dbReference>
<dbReference type="SUPFAM" id="SSF48403">
    <property type="entry name" value="Ankyrin repeat"/>
    <property type="match status" value="1"/>
</dbReference>
<sequence>MYFCPICEHFVIIKQSQTETSIVTFGSIQNNKQRKRIGSKHLYTDLEASDILLGGDAKHEELWGEIKDRYFLKLLDVGLNKIPPCSKPIDELSDKECDDWIKESLLTTNDEACRKASYQIDIPQLEREFPLMGKSEYLILPLSLENNSTLTGTASILEQFSKEFKIPCKHANRHFVFDETNKCYDLTSARKHHEFMIMLFNHRKNSIVIDERIRSTEKTIVDESNESRGDEDGETNEIPAETIESTTRFFQQQDGKLIKLYNRINNNMMTAMQSKDNEQLNKLVKKLQDTQEEWENVADHLGRNILHYAVEYNNIPLVKTLISCGLNINIQEGCGATPLSIAVLNRYDVMCELLVQNFASFSGPLYASMPSPMDMAENMELTDILELFQYQEKEDDYIDKITNDGSNCCSDISMETSSKDGDGDDTVGVVFDRSVNVQCPTAIVGDQGTCKILRSAKHRSQEAFKWVAEVPGDLHTKGYLCEAAYKAKKSGVFLYVVNKVMKRPKVVDEAFRARKFQQQNLQRIQEAVRDGAMAIGLAAVQNFKISEEFPSKEDFDEQLTLSGNHNDILLKSFKHWLSKCAEQDQSFAYTMQMFDLFAPLLEGMNDVIRNGLGTTREAIWKILLPIFAQLQFRNYWTEALVHVVNFTAVWPIAFREMMKRNCSISLSGKEGHDLAMDEFVEEHLVKPLKSYVTGHTSVKMCERMMANIQIIEATRKAFMSTKAFNVHPTKKHSQQDPFPDHIVWFCLREDVVSCVEDRNVIRHFPLDGSGPKEIQLPKKCYEVYKKGCQKVTKEFNGKLHECFPSVRHVGST</sequence>
<dbReference type="Pfam" id="PF12796">
    <property type="entry name" value="Ank_2"/>
    <property type="match status" value="1"/>
</dbReference>
<dbReference type="Proteomes" id="UP001152795">
    <property type="component" value="Unassembled WGS sequence"/>
</dbReference>
<dbReference type="SMART" id="SM00248">
    <property type="entry name" value="ANK"/>
    <property type="match status" value="2"/>
</dbReference>
<accession>A0A6S7GLR0</accession>
<dbReference type="PROSITE" id="PS50088">
    <property type="entry name" value="ANK_REPEAT"/>
    <property type="match status" value="1"/>
</dbReference>
<reference evidence="2" key="1">
    <citation type="submission" date="2020-04" db="EMBL/GenBank/DDBJ databases">
        <authorList>
            <person name="Alioto T."/>
            <person name="Alioto T."/>
            <person name="Gomez Garrido J."/>
        </authorList>
    </citation>
    <scope>NUCLEOTIDE SEQUENCE</scope>
    <source>
        <strain evidence="2">A484AB</strain>
    </source>
</reference>
<dbReference type="Gene3D" id="1.25.40.20">
    <property type="entry name" value="Ankyrin repeat-containing domain"/>
    <property type="match status" value="1"/>
</dbReference>
<dbReference type="PROSITE" id="PS50297">
    <property type="entry name" value="ANK_REP_REGION"/>
    <property type="match status" value="1"/>
</dbReference>
<gene>
    <name evidence="2" type="ORF">PACLA_8A001030</name>
</gene>
<protein>
    <submittedName>
        <fullName evidence="2">Ankyrin repeat domain-containing</fullName>
    </submittedName>
</protein>
<evidence type="ECO:0000259" key="1">
    <source>
        <dbReference type="Pfam" id="PF20231"/>
    </source>
</evidence>
<dbReference type="EMBL" id="CACRXK020001706">
    <property type="protein sequence ID" value="CAB3990679.1"/>
    <property type="molecule type" value="Genomic_DNA"/>
</dbReference>
<evidence type="ECO:0000313" key="3">
    <source>
        <dbReference type="Proteomes" id="UP001152795"/>
    </source>
</evidence>
<dbReference type="PANTHER" id="PTHR24164:SF4">
    <property type="entry name" value="RELA-ASSOCIATED INHIBITOR"/>
    <property type="match status" value="1"/>
</dbReference>
<organism evidence="2 3">
    <name type="scientific">Paramuricea clavata</name>
    <name type="common">Red gorgonian</name>
    <name type="synonym">Violescent sea-whip</name>
    <dbReference type="NCBI Taxonomy" id="317549"/>
    <lineage>
        <taxon>Eukaryota</taxon>
        <taxon>Metazoa</taxon>
        <taxon>Cnidaria</taxon>
        <taxon>Anthozoa</taxon>
        <taxon>Octocorallia</taxon>
        <taxon>Malacalcyonacea</taxon>
        <taxon>Plexauridae</taxon>
        <taxon>Paramuricea</taxon>
    </lineage>
</organism>